<sequence length="163" mass="17444">MAGLGPGFRPGGSLRAWRDYLPQAFIYGLDVMPDAMVRGEARIRTALADSANEGHVATVMKSWGFASAPGPGAPRGVFDVVVDDGLHSPEAQIATLGSLWPWLKRGGIFVVEDINDGKPMLQRASAAIEGIVGKAPYFFVDNFLNQSSGRLRHGSGLLILRKP</sequence>
<dbReference type="Proteomes" id="UP000601435">
    <property type="component" value="Unassembled WGS sequence"/>
</dbReference>
<keyword evidence="2" id="KW-1185">Reference proteome</keyword>
<dbReference type="OrthoDB" id="434297at2759"/>
<dbReference type="SUPFAM" id="SSF53335">
    <property type="entry name" value="S-adenosyl-L-methionine-dependent methyltransferases"/>
    <property type="match status" value="1"/>
</dbReference>
<dbReference type="Pfam" id="PF13578">
    <property type="entry name" value="Methyltransf_24"/>
    <property type="match status" value="1"/>
</dbReference>
<evidence type="ECO:0000313" key="2">
    <source>
        <dbReference type="Proteomes" id="UP000601435"/>
    </source>
</evidence>
<dbReference type="EMBL" id="CAJNJA010074053">
    <property type="protein sequence ID" value="CAE7911389.1"/>
    <property type="molecule type" value="Genomic_DNA"/>
</dbReference>
<name>A0A813BMS9_9DINO</name>
<accession>A0A813BMS9</accession>
<organism evidence="1 2">
    <name type="scientific">Symbiodinium necroappetens</name>
    <dbReference type="NCBI Taxonomy" id="1628268"/>
    <lineage>
        <taxon>Eukaryota</taxon>
        <taxon>Sar</taxon>
        <taxon>Alveolata</taxon>
        <taxon>Dinophyceae</taxon>
        <taxon>Suessiales</taxon>
        <taxon>Symbiodiniaceae</taxon>
        <taxon>Symbiodinium</taxon>
    </lineage>
</organism>
<evidence type="ECO:0000313" key="1">
    <source>
        <dbReference type="EMBL" id="CAE7911389.1"/>
    </source>
</evidence>
<dbReference type="InterPro" id="IPR029063">
    <property type="entry name" value="SAM-dependent_MTases_sf"/>
</dbReference>
<protein>
    <submittedName>
        <fullName evidence="1">MycE protein</fullName>
    </submittedName>
</protein>
<gene>
    <name evidence="1" type="primary">mycE</name>
    <name evidence="1" type="ORF">SNEC2469_LOCUS31056</name>
</gene>
<reference evidence="1" key="1">
    <citation type="submission" date="2021-02" db="EMBL/GenBank/DDBJ databases">
        <authorList>
            <person name="Dougan E. K."/>
            <person name="Rhodes N."/>
            <person name="Thang M."/>
            <person name="Chan C."/>
        </authorList>
    </citation>
    <scope>NUCLEOTIDE SEQUENCE</scope>
</reference>
<comment type="caution">
    <text evidence="1">The sequence shown here is derived from an EMBL/GenBank/DDBJ whole genome shotgun (WGS) entry which is preliminary data.</text>
</comment>
<dbReference type="AlphaFoldDB" id="A0A813BMS9"/>
<proteinExistence type="predicted"/>
<dbReference type="Gene3D" id="3.40.50.150">
    <property type="entry name" value="Vaccinia Virus protein VP39"/>
    <property type="match status" value="1"/>
</dbReference>